<gene>
    <name evidence="1" type="ORF">O181_017147</name>
</gene>
<keyword evidence="2" id="KW-1185">Reference proteome</keyword>
<accession>A0A9Q3GSB6</accession>
<evidence type="ECO:0000313" key="2">
    <source>
        <dbReference type="Proteomes" id="UP000765509"/>
    </source>
</evidence>
<dbReference type="AlphaFoldDB" id="A0A9Q3GSB6"/>
<dbReference type="Proteomes" id="UP000765509">
    <property type="component" value="Unassembled WGS sequence"/>
</dbReference>
<evidence type="ECO:0000313" key="1">
    <source>
        <dbReference type="EMBL" id="MBW0477432.1"/>
    </source>
</evidence>
<name>A0A9Q3GSB6_9BASI</name>
<reference evidence="1" key="1">
    <citation type="submission" date="2021-03" db="EMBL/GenBank/DDBJ databases">
        <title>Draft genome sequence of rust myrtle Austropuccinia psidii MF-1, a brazilian biotype.</title>
        <authorList>
            <person name="Quecine M.C."/>
            <person name="Pachon D.M.R."/>
            <person name="Bonatelli M.L."/>
            <person name="Correr F.H."/>
            <person name="Franceschini L.M."/>
            <person name="Leite T.F."/>
            <person name="Margarido G.R.A."/>
            <person name="Almeida C.A."/>
            <person name="Ferrarezi J.A."/>
            <person name="Labate C.A."/>
        </authorList>
    </citation>
    <scope>NUCLEOTIDE SEQUENCE</scope>
    <source>
        <strain evidence="1">MF-1</strain>
    </source>
</reference>
<proteinExistence type="predicted"/>
<protein>
    <submittedName>
        <fullName evidence="1">Uncharacterized protein</fullName>
    </submittedName>
</protein>
<comment type="caution">
    <text evidence="1">The sequence shown here is derived from an EMBL/GenBank/DDBJ whole genome shotgun (WGS) entry which is preliminary data.</text>
</comment>
<organism evidence="1 2">
    <name type="scientific">Austropuccinia psidii MF-1</name>
    <dbReference type="NCBI Taxonomy" id="1389203"/>
    <lineage>
        <taxon>Eukaryota</taxon>
        <taxon>Fungi</taxon>
        <taxon>Dikarya</taxon>
        <taxon>Basidiomycota</taxon>
        <taxon>Pucciniomycotina</taxon>
        <taxon>Pucciniomycetes</taxon>
        <taxon>Pucciniales</taxon>
        <taxon>Sphaerophragmiaceae</taxon>
        <taxon>Austropuccinia</taxon>
    </lineage>
</organism>
<sequence>MPSTLDSASTNLPTFIYSPSRYPMSPEPDSFFDHHCHWNITGNVLDQRKMDTKVVTSLFEEVDSLTEVFVDKAIKSAVPCEATRALSREEVAYGNSLVVKFREALKKS</sequence>
<dbReference type="EMBL" id="AVOT02004809">
    <property type="protein sequence ID" value="MBW0477432.1"/>
    <property type="molecule type" value="Genomic_DNA"/>
</dbReference>